<protein>
    <submittedName>
        <fullName evidence="3">Multidrug efflux pump subunit AcrB</fullName>
    </submittedName>
</protein>
<dbReference type="SUPFAM" id="SSF82714">
    <property type="entry name" value="Multidrug efflux transporter AcrB TolC docking domain, DN and DC subdomains"/>
    <property type="match status" value="2"/>
</dbReference>
<dbReference type="Gene3D" id="3.30.2090.10">
    <property type="entry name" value="Multidrug efflux transporter AcrB TolC docking domain, DN and DC subdomains"/>
    <property type="match status" value="2"/>
</dbReference>
<reference evidence="3 4" key="1">
    <citation type="submission" date="2023-07" db="EMBL/GenBank/DDBJ databases">
        <title>Sorghum-associated microbial communities from plants grown in Nebraska, USA.</title>
        <authorList>
            <person name="Schachtman D."/>
        </authorList>
    </citation>
    <scope>NUCLEOTIDE SEQUENCE [LARGE SCALE GENOMIC DNA]</scope>
    <source>
        <strain evidence="3 4">DS1781</strain>
    </source>
</reference>
<feature type="transmembrane region" description="Helical" evidence="2">
    <location>
        <begin position="384"/>
        <end position="409"/>
    </location>
</feature>
<proteinExistence type="predicted"/>
<dbReference type="SUPFAM" id="SSF82693">
    <property type="entry name" value="Multidrug efflux transporter AcrB pore domain, PN1, PN2, PC1 and PC2 subdomains"/>
    <property type="match status" value="3"/>
</dbReference>
<dbReference type="Gene3D" id="3.30.70.1430">
    <property type="entry name" value="Multidrug efflux transporter AcrB pore domain"/>
    <property type="match status" value="2"/>
</dbReference>
<accession>A0ABU1NGS6</accession>
<feature type="transmembrane region" description="Helical" evidence="2">
    <location>
        <begin position="429"/>
        <end position="449"/>
    </location>
</feature>
<feature type="transmembrane region" description="Helical" evidence="2">
    <location>
        <begin position="872"/>
        <end position="892"/>
    </location>
</feature>
<sequence>MNVSAWSIRNPIPAVMLFVLLTFAGLLSFNAMKVQNFPDIDLPTVTVSVALPGAAPSQLENDVARKIENSIATVQGLKHITSKVQDGAATMIVEFRLEKPVQEAVDDVRSAVQRVRADLPADVRDPVINKLDFAAQPVLAFTIASSRMDPEALSWFVDDTVTKKLLAISGVGAVNRVGGVTRQVHVDLDPGRLQALGATAADISRQLRQVQTESAGGRTDLGGSEQPVRTLATVGSAEELRDMQIPLSDGRSIRLDQVARVSDTIAEPRAAALLDGKPVVGFEVARSRGASEVEVGGAVQKALADLRARHPDIQLTEAFNFVEPVQEEYDGSLHLLYEGALLAVLVVWLFLRSWRATFVSAVALPMSAIPAFIGMHLLGFSINVVTLLALSLVVGILVDDAIVEVENIVRHLRMGKTPYQAAMEAADEIGLAVIATTFTLIAVFLPTAFMSGVAGKFFKQFGWTASLAVFASLVVARMLTPMMAAYILKPLVGAEKEPRWLAFYMRLAERSLRHRFITMVLATLFFFGSIALIPLLKTGFIPPDDNSQTQVYLSLPPGATLAQTLAVAEQTRQRVMAVEHVKSVYTTVGGGSAGGDPFASFGTPETRKATLTIQLAPRDDRPRKQGIENNIRKALETLPGVRTTVGLGGSGEKYILVLTGEEPATLTAAARAVEKDLRTIPGLGNITSTASLIRPEIAVRPNFARAADLGVTSAAIAETLRVATLGDYDQALPKLNLAQRQVPIVVKLEDSARQDLSLLERLTVPGARGPVMLSQVAALTMEGGPAVIDRYDRSRNVNFEIELSGVGLGDAKKAVEALPSVRNLPPGVRVAEVGDAEMMGELFASFGLAMLTGVLCIYIVLVLLFKDFLHPVTILCALPLALGGAFIGLLLGRQALSMPSMIGFIMLMGVATKNSILLVEYAIVARRDHGMSRWDALRDACHKRARPIIMTTLAMGAGMSPIAFGLGAADSSFRAPMAMAVIGGLITSTVLSLLVVPAVFTYVDDIEHWLHRMVARIRGRQPDPADAPEGPPPLAQEQPAGH</sequence>
<feature type="transmembrane region" description="Helical" evidence="2">
    <location>
        <begin position="904"/>
        <end position="924"/>
    </location>
</feature>
<dbReference type="InterPro" id="IPR027463">
    <property type="entry name" value="AcrB_DN_DC_subdom"/>
</dbReference>
<organism evidence="3 4">
    <name type="scientific">Variovorax soli</name>
    <dbReference type="NCBI Taxonomy" id="376815"/>
    <lineage>
        <taxon>Bacteria</taxon>
        <taxon>Pseudomonadati</taxon>
        <taxon>Pseudomonadota</taxon>
        <taxon>Betaproteobacteria</taxon>
        <taxon>Burkholderiales</taxon>
        <taxon>Comamonadaceae</taxon>
        <taxon>Variovorax</taxon>
    </lineage>
</organism>
<dbReference type="PANTHER" id="PTHR32063:SF77">
    <property type="entry name" value="ACR FAMILY TRANSPORT PROTEIN"/>
    <property type="match status" value="1"/>
</dbReference>
<gene>
    <name evidence="3" type="ORF">J2739_003435</name>
</gene>
<feature type="transmembrane region" description="Helical" evidence="2">
    <location>
        <begin position="516"/>
        <end position="536"/>
    </location>
</feature>
<feature type="transmembrane region" description="Helical" evidence="2">
    <location>
        <begin position="842"/>
        <end position="865"/>
    </location>
</feature>
<feature type="region of interest" description="Disordered" evidence="1">
    <location>
        <begin position="1020"/>
        <end position="1042"/>
    </location>
</feature>
<feature type="transmembrane region" description="Helical" evidence="2">
    <location>
        <begin position="978"/>
        <end position="1003"/>
    </location>
</feature>
<evidence type="ECO:0000256" key="2">
    <source>
        <dbReference type="SAM" id="Phobius"/>
    </source>
</evidence>
<keyword evidence="2" id="KW-0812">Transmembrane</keyword>
<dbReference type="Gene3D" id="1.20.1640.10">
    <property type="entry name" value="Multidrug efflux transporter AcrB transmembrane domain"/>
    <property type="match status" value="2"/>
</dbReference>
<dbReference type="EMBL" id="JAVDRF010000007">
    <property type="protein sequence ID" value="MDR6537654.1"/>
    <property type="molecule type" value="Genomic_DNA"/>
</dbReference>
<name>A0ABU1NGS6_9BURK</name>
<feature type="transmembrane region" description="Helical" evidence="2">
    <location>
        <begin position="461"/>
        <end position="479"/>
    </location>
</feature>
<evidence type="ECO:0000313" key="3">
    <source>
        <dbReference type="EMBL" id="MDR6537654.1"/>
    </source>
</evidence>
<dbReference type="RefSeq" id="WP_309903727.1">
    <property type="nucleotide sequence ID" value="NZ_JAVDRF010000007.1"/>
</dbReference>
<dbReference type="Gene3D" id="3.30.70.1320">
    <property type="entry name" value="Multidrug efflux transporter AcrB pore domain like"/>
    <property type="match status" value="1"/>
</dbReference>
<feature type="transmembrane region" description="Helical" evidence="2">
    <location>
        <begin position="945"/>
        <end position="966"/>
    </location>
</feature>
<keyword evidence="2" id="KW-1133">Transmembrane helix</keyword>
<dbReference type="Proteomes" id="UP001184230">
    <property type="component" value="Unassembled WGS sequence"/>
</dbReference>
<feature type="transmembrane region" description="Helical" evidence="2">
    <location>
        <begin position="333"/>
        <end position="351"/>
    </location>
</feature>
<evidence type="ECO:0000313" key="4">
    <source>
        <dbReference type="Proteomes" id="UP001184230"/>
    </source>
</evidence>
<keyword evidence="2" id="KW-0472">Membrane</keyword>
<keyword evidence="4" id="KW-1185">Reference proteome</keyword>
<dbReference type="SUPFAM" id="SSF82866">
    <property type="entry name" value="Multidrug efflux transporter AcrB transmembrane domain"/>
    <property type="match status" value="2"/>
</dbReference>
<dbReference type="PANTHER" id="PTHR32063">
    <property type="match status" value="1"/>
</dbReference>
<feature type="transmembrane region" description="Helical" evidence="2">
    <location>
        <begin position="358"/>
        <end position="378"/>
    </location>
</feature>
<dbReference type="InterPro" id="IPR001036">
    <property type="entry name" value="Acrflvin-R"/>
</dbReference>
<comment type="caution">
    <text evidence="3">The sequence shown here is derived from an EMBL/GenBank/DDBJ whole genome shotgun (WGS) entry which is preliminary data.</text>
</comment>
<dbReference type="Gene3D" id="3.30.70.1440">
    <property type="entry name" value="Multidrug efflux transporter AcrB pore domain"/>
    <property type="match status" value="1"/>
</dbReference>
<dbReference type="Pfam" id="PF00873">
    <property type="entry name" value="ACR_tran"/>
    <property type="match status" value="1"/>
</dbReference>
<dbReference type="PRINTS" id="PR00702">
    <property type="entry name" value="ACRIFLAVINRP"/>
</dbReference>
<evidence type="ECO:0000256" key="1">
    <source>
        <dbReference type="SAM" id="MobiDB-lite"/>
    </source>
</evidence>